<dbReference type="EMBL" id="JAVHJO010000013">
    <property type="protein sequence ID" value="KAK6530262.1"/>
    <property type="molecule type" value="Genomic_DNA"/>
</dbReference>
<evidence type="ECO:0000256" key="1">
    <source>
        <dbReference type="ARBA" id="ARBA00022729"/>
    </source>
</evidence>
<dbReference type="GO" id="GO:0004553">
    <property type="term" value="F:hydrolase activity, hydrolyzing O-glycosyl compounds"/>
    <property type="evidence" value="ECO:0007669"/>
    <property type="project" value="InterPro"/>
</dbReference>
<dbReference type="Pfam" id="PF00734">
    <property type="entry name" value="CBM_1"/>
    <property type="match status" value="1"/>
</dbReference>
<accession>A0AAV9WYS1</accession>
<dbReference type="GO" id="GO:0030248">
    <property type="term" value="F:cellulose binding"/>
    <property type="evidence" value="ECO:0007669"/>
    <property type="project" value="InterPro"/>
</dbReference>
<dbReference type="InterPro" id="IPR000254">
    <property type="entry name" value="CBD"/>
</dbReference>
<reference evidence="5 6" key="1">
    <citation type="submission" date="2019-10" db="EMBL/GenBank/DDBJ databases">
        <authorList>
            <person name="Palmer J.M."/>
        </authorList>
    </citation>
    <scope>NUCLEOTIDE SEQUENCE [LARGE SCALE GENOMIC DNA]</scope>
    <source>
        <strain evidence="5 6">TWF694</strain>
    </source>
</reference>
<dbReference type="InterPro" id="IPR000757">
    <property type="entry name" value="Beta-glucanase-like"/>
</dbReference>
<dbReference type="PANTHER" id="PTHR10963:SF24">
    <property type="entry name" value="GLYCOSIDASE C21B10.07-RELATED"/>
    <property type="match status" value="1"/>
</dbReference>
<evidence type="ECO:0000259" key="4">
    <source>
        <dbReference type="PROSITE" id="PS51762"/>
    </source>
</evidence>
<keyword evidence="1 2" id="KW-0732">Signal</keyword>
<dbReference type="SMART" id="SM00236">
    <property type="entry name" value="fCBD"/>
    <property type="match status" value="1"/>
</dbReference>
<protein>
    <recommendedName>
        <fullName evidence="7">Glycoside hydrolase family 16 protein</fullName>
    </recommendedName>
</protein>
<evidence type="ECO:0000313" key="5">
    <source>
        <dbReference type="EMBL" id="KAK6530262.1"/>
    </source>
</evidence>
<evidence type="ECO:0000256" key="2">
    <source>
        <dbReference type="SAM" id="SignalP"/>
    </source>
</evidence>
<feature type="domain" description="GH16" evidence="4">
    <location>
        <begin position="86"/>
        <end position="331"/>
    </location>
</feature>
<gene>
    <name evidence="5" type="ORF">TWF694_003624</name>
</gene>
<proteinExistence type="predicted"/>
<dbReference type="Pfam" id="PF00722">
    <property type="entry name" value="Glyco_hydro_16"/>
    <property type="match status" value="1"/>
</dbReference>
<feature type="signal peptide" evidence="2">
    <location>
        <begin position="1"/>
        <end position="23"/>
    </location>
</feature>
<dbReference type="PROSITE" id="PS51762">
    <property type="entry name" value="GH16_2"/>
    <property type="match status" value="1"/>
</dbReference>
<dbReference type="AlphaFoldDB" id="A0AAV9WYS1"/>
<name>A0AAV9WYS1_9PEZI</name>
<feature type="chain" id="PRO_5043339793" description="Glycoside hydrolase family 16 protein" evidence="2">
    <location>
        <begin position="24"/>
        <end position="331"/>
    </location>
</feature>
<sequence length="331" mass="35924">MPTQSSLTTKSLLALSLLTLAAAQAPLYGQCGGIGWTGATTCVSGASCVYSNDYYSQCLASSGATTAKTTTKTTTTKTTTTATKTSTTKTTTTTTTAATAVFEQVIGEDSFSSFSTYWNYLYPWGSDHNGSARMKQDHVSVSNGVLTLTANRLSSQDGTSTASPYPAIWYWSGTVYAKQTVTINDQFPNYEIRGEFKAPTTKGTWPAFWLTGTQSWPPEIDILEFKGNTNNWFNTFRSSSDVTSFQVGVSDAATTFHQYRIWATKANDNDVTVHFYVDGVWKTQQNAAGFVGKPMWIIIDLQMEGSSGSPGPSGTTTYQAQKVYVGRTRAY</sequence>
<dbReference type="PROSITE" id="PS51164">
    <property type="entry name" value="CBM1_2"/>
    <property type="match status" value="1"/>
</dbReference>
<feature type="domain" description="CBM1" evidence="3">
    <location>
        <begin position="23"/>
        <end position="59"/>
    </location>
</feature>
<dbReference type="InterPro" id="IPR013320">
    <property type="entry name" value="ConA-like_dom_sf"/>
</dbReference>
<dbReference type="InterPro" id="IPR035971">
    <property type="entry name" value="CBD_sf"/>
</dbReference>
<evidence type="ECO:0000259" key="3">
    <source>
        <dbReference type="PROSITE" id="PS51164"/>
    </source>
</evidence>
<dbReference type="PANTHER" id="PTHR10963">
    <property type="entry name" value="GLYCOSYL HYDROLASE-RELATED"/>
    <property type="match status" value="1"/>
</dbReference>
<evidence type="ECO:0000313" key="6">
    <source>
        <dbReference type="Proteomes" id="UP001365542"/>
    </source>
</evidence>
<evidence type="ECO:0008006" key="7">
    <source>
        <dbReference type="Google" id="ProtNLM"/>
    </source>
</evidence>
<dbReference type="SUPFAM" id="SSF57180">
    <property type="entry name" value="Cellulose-binding domain"/>
    <property type="match status" value="1"/>
</dbReference>
<dbReference type="Gene3D" id="2.60.120.200">
    <property type="match status" value="1"/>
</dbReference>
<dbReference type="InterPro" id="IPR050546">
    <property type="entry name" value="Glycosyl_Hydrlase_16"/>
</dbReference>
<dbReference type="Proteomes" id="UP001365542">
    <property type="component" value="Unassembled WGS sequence"/>
</dbReference>
<dbReference type="PROSITE" id="PS00562">
    <property type="entry name" value="CBM1_1"/>
    <property type="match status" value="1"/>
</dbReference>
<dbReference type="SUPFAM" id="SSF49899">
    <property type="entry name" value="Concanavalin A-like lectins/glucanases"/>
    <property type="match status" value="1"/>
</dbReference>
<comment type="caution">
    <text evidence="5">The sequence shown here is derived from an EMBL/GenBank/DDBJ whole genome shotgun (WGS) entry which is preliminary data.</text>
</comment>
<dbReference type="GO" id="GO:0005576">
    <property type="term" value="C:extracellular region"/>
    <property type="evidence" value="ECO:0007669"/>
    <property type="project" value="InterPro"/>
</dbReference>
<keyword evidence="6" id="KW-1185">Reference proteome</keyword>
<organism evidence="5 6">
    <name type="scientific">Orbilia ellipsospora</name>
    <dbReference type="NCBI Taxonomy" id="2528407"/>
    <lineage>
        <taxon>Eukaryota</taxon>
        <taxon>Fungi</taxon>
        <taxon>Dikarya</taxon>
        <taxon>Ascomycota</taxon>
        <taxon>Pezizomycotina</taxon>
        <taxon>Orbiliomycetes</taxon>
        <taxon>Orbiliales</taxon>
        <taxon>Orbiliaceae</taxon>
        <taxon>Orbilia</taxon>
    </lineage>
</organism>
<dbReference type="GO" id="GO:0009251">
    <property type="term" value="P:glucan catabolic process"/>
    <property type="evidence" value="ECO:0007669"/>
    <property type="project" value="TreeGrafter"/>
</dbReference>